<evidence type="ECO:0000313" key="2">
    <source>
        <dbReference type="Proteomes" id="UP000827976"/>
    </source>
</evidence>
<sequence>MASASAPEKATQERLEKAYAAFQEKVKRTVYLDNISPQVNIPVIRTALGQFGNVVNVEFILNYTIPFDIPQCALVEMENEKEAAAVISEMKNFPFMILGMPRPARALPAKPEMFADRPSPPNRKIQLRWVKPSDPEFEVGKKLKQQVKRHRAETNAMIKLQLAEEEKLAKQQSEQLKTNYKKYEMIENIMQDGTAARLARYYGVNLGDD</sequence>
<dbReference type="EMBL" id="CM037015">
    <property type="protein sequence ID" value="KAH7680940.1"/>
    <property type="molecule type" value="Genomic_DNA"/>
</dbReference>
<name>A0ACB7W086_DIOAL</name>
<accession>A0ACB7W086</accession>
<reference evidence="2" key="1">
    <citation type="journal article" date="2022" name="Nat. Commun.">
        <title>Chromosome evolution and the genetic basis of agronomically important traits in greater yam.</title>
        <authorList>
            <person name="Bredeson J.V."/>
            <person name="Lyons J.B."/>
            <person name="Oniyinde I.O."/>
            <person name="Okereke N.R."/>
            <person name="Kolade O."/>
            <person name="Nnabue I."/>
            <person name="Nwadili C.O."/>
            <person name="Hribova E."/>
            <person name="Parker M."/>
            <person name="Nwogha J."/>
            <person name="Shu S."/>
            <person name="Carlson J."/>
            <person name="Kariba R."/>
            <person name="Muthemba S."/>
            <person name="Knop K."/>
            <person name="Barton G.J."/>
            <person name="Sherwood A.V."/>
            <person name="Lopez-Montes A."/>
            <person name="Asiedu R."/>
            <person name="Jamnadass R."/>
            <person name="Muchugi A."/>
            <person name="Goodstein D."/>
            <person name="Egesi C.N."/>
            <person name="Featherston J."/>
            <person name="Asfaw A."/>
            <person name="Simpson G.G."/>
            <person name="Dolezel J."/>
            <person name="Hendre P.S."/>
            <person name="Van Deynze A."/>
            <person name="Kumar P.L."/>
            <person name="Obidiegwu J.E."/>
            <person name="Bhattacharjee R."/>
            <person name="Rokhsar D.S."/>
        </authorList>
    </citation>
    <scope>NUCLEOTIDE SEQUENCE [LARGE SCALE GENOMIC DNA]</scope>
    <source>
        <strain evidence="2">cv. TDa95/00328</strain>
    </source>
</reference>
<organism evidence="1 2">
    <name type="scientific">Dioscorea alata</name>
    <name type="common">Purple yam</name>
    <dbReference type="NCBI Taxonomy" id="55571"/>
    <lineage>
        <taxon>Eukaryota</taxon>
        <taxon>Viridiplantae</taxon>
        <taxon>Streptophyta</taxon>
        <taxon>Embryophyta</taxon>
        <taxon>Tracheophyta</taxon>
        <taxon>Spermatophyta</taxon>
        <taxon>Magnoliopsida</taxon>
        <taxon>Liliopsida</taxon>
        <taxon>Dioscoreales</taxon>
        <taxon>Dioscoreaceae</taxon>
        <taxon>Dioscorea</taxon>
    </lineage>
</organism>
<dbReference type="Proteomes" id="UP000827976">
    <property type="component" value="Chromosome 5"/>
</dbReference>
<keyword evidence="2" id="KW-1185">Reference proteome</keyword>
<gene>
    <name evidence="1" type="ORF">IHE45_05G027400</name>
</gene>
<evidence type="ECO:0000313" key="1">
    <source>
        <dbReference type="EMBL" id="KAH7680940.1"/>
    </source>
</evidence>
<protein>
    <submittedName>
        <fullName evidence="1">RNA recognition motif domain-containing protein</fullName>
    </submittedName>
</protein>
<comment type="caution">
    <text evidence="1">The sequence shown here is derived from an EMBL/GenBank/DDBJ whole genome shotgun (WGS) entry which is preliminary data.</text>
</comment>
<proteinExistence type="predicted"/>